<protein>
    <submittedName>
        <fullName evidence="1">Uncharacterized protein</fullName>
    </submittedName>
</protein>
<reference evidence="1" key="3">
    <citation type="journal article" date="2017" name="Nature">
        <title>Genome sequence of the progenitor of the wheat D genome Aegilops tauschii.</title>
        <authorList>
            <person name="Luo M.C."/>
            <person name="Gu Y.Q."/>
            <person name="Puiu D."/>
            <person name="Wang H."/>
            <person name="Twardziok S.O."/>
            <person name="Deal K.R."/>
            <person name="Huo N."/>
            <person name="Zhu T."/>
            <person name="Wang L."/>
            <person name="Wang Y."/>
            <person name="McGuire P.E."/>
            <person name="Liu S."/>
            <person name="Long H."/>
            <person name="Ramasamy R.K."/>
            <person name="Rodriguez J.C."/>
            <person name="Van S.L."/>
            <person name="Yuan L."/>
            <person name="Wang Z."/>
            <person name="Xia Z."/>
            <person name="Xiao L."/>
            <person name="Anderson O.D."/>
            <person name="Ouyang S."/>
            <person name="Liang Y."/>
            <person name="Zimin A.V."/>
            <person name="Pertea G."/>
            <person name="Qi P."/>
            <person name="Bennetzen J.L."/>
            <person name="Dai X."/>
            <person name="Dawson M.W."/>
            <person name="Muller H.G."/>
            <person name="Kugler K."/>
            <person name="Rivarola-Duarte L."/>
            <person name="Spannagl M."/>
            <person name="Mayer K.F.X."/>
            <person name="Lu F.H."/>
            <person name="Bevan M.W."/>
            <person name="Leroy P."/>
            <person name="Li P."/>
            <person name="You F.M."/>
            <person name="Sun Q."/>
            <person name="Liu Z."/>
            <person name="Lyons E."/>
            <person name="Wicker T."/>
            <person name="Salzberg S.L."/>
            <person name="Devos K.M."/>
            <person name="Dvorak J."/>
        </authorList>
    </citation>
    <scope>NUCLEOTIDE SEQUENCE [LARGE SCALE GENOMIC DNA]</scope>
    <source>
        <strain evidence="1">cv. AL8/78</strain>
    </source>
</reference>
<dbReference type="Gene3D" id="3.60.10.10">
    <property type="entry name" value="Endonuclease/exonuclease/phosphatase"/>
    <property type="match status" value="1"/>
</dbReference>
<reference evidence="1" key="5">
    <citation type="journal article" date="2021" name="G3 (Bethesda)">
        <title>Aegilops tauschii genome assembly Aet v5.0 features greater sequence contiguity and improved annotation.</title>
        <authorList>
            <person name="Wang L."/>
            <person name="Zhu T."/>
            <person name="Rodriguez J.C."/>
            <person name="Deal K.R."/>
            <person name="Dubcovsky J."/>
            <person name="McGuire P.E."/>
            <person name="Lux T."/>
            <person name="Spannagl M."/>
            <person name="Mayer K.F.X."/>
            <person name="Baldrich P."/>
            <person name="Meyers B.C."/>
            <person name="Huo N."/>
            <person name="Gu Y.Q."/>
            <person name="Zhou H."/>
            <person name="Devos K.M."/>
            <person name="Bennetzen J.L."/>
            <person name="Unver T."/>
            <person name="Budak H."/>
            <person name="Gulick P.J."/>
            <person name="Galiba G."/>
            <person name="Kalapos B."/>
            <person name="Nelson D.R."/>
            <person name="Li P."/>
            <person name="You F.M."/>
            <person name="Luo M.C."/>
            <person name="Dvorak J."/>
        </authorList>
    </citation>
    <scope>NUCLEOTIDE SEQUENCE [LARGE SCALE GENOMIC DNA]</scope>
    <source>
        <strain evidence="1">cv. AL8/78</strain>
    </source>
</reference>
<proteinExistence type="predicted"/>
<sequence length="86" mass="10017">AQVLCPSSVPIPWWLTIIHGPQDDHEKITFLQEIRDVRASCDGPWMLCGDFKLIYRDEDKNNGNLSRRMMGCFRHVINDLALKQVY</sequence>
<reference evidence="2" key="2">
    <citation type="journal article" date="2017" name="Nat. Plants">
        <title>The Aegilops tauschii genome reveals multiple impacts of transposons.</title>
        <authorList>
            <person name="Zhao G."/>
            <person name="Zou C."/>
            <person name="Li K."/>
            <person name="Wang K."/>
            <person name="Li T."/>
            <person name="Gao L."/>
            <person name="Zhang X."/>
            <person name="Wang H."/>
            <person name="Yang Z."/>
            <person name="Liu X."/>
            <person name="Jiang W."/>
            <person name="Mao L."/>
            <person name="Kong X."/>
            <person name="Jiao Y."/>
            <person name="Jia J."/>
        </authorList>
    </citation>
    <scope>NUCLEOTIDE SEQUENCE [LARGE SCALE GENOMIC DNA]</scope>
    <source>
        <strain evidence="2">cv. AL8/78</strain>
    </source>
</reference>
<name>A0A453G738_AEGTS</name>
<reference evidence="2" key="1">
    <citation type="journal article" date="2014" name="Science">
        <title>Ancient hybridizations among the ancestral genomes of bread wheat.</title>
        <authorList>
            <consortium name="International Wheat Genome Sequencing Consortium,"/>
            <person name="Marcussen T."/>
            <person name="Sandve S.R."/>
            <person name="Heier L."/>
            <person name="Spannagl M."/>
            <person name="Pfeifer M."/>
            <person name="Jakobsen K.S."/>
            <person name="Wulff B.B."/>
            <person name="Steuernagel B."/>
            <person name="Mayer K.F."/>
            <person name="Olsen O.A."/>
        </authorList>
    </citation>
    <scope>NUCLEOTIDE SEQUENCE [LARGE SCALE GENOMIC DNA]</scope>
    <source>
        <strain evidence="2">cv. AL8/78</strain>
    </source>
</reference>
<keyword evidence="2" id="KW-1185">Reference proteome</keyword>
<evidence type="ECO:0000313" key="1">
    <source>
        <dbReference type="EnsemblPlants" id="AET3Gv20900700.1"/>
    </source>
</evidence>
<reference evidence="1" key="4">
    <citation type="submission" date="2019-03" db="UniProtKB">
        <authorList>
            <consortium name="EnsemblPlants"/>
        </authorList>
    </citation>
    <scope>IDENTIFICATION</scope>
</reference>
<accession>A0A453G738</accession>
<dbReference type="SUPFAM" id="SSF56219">
    <property type="entry name" value="DNase I-like"/>
    <property type="match status" value="1"/>
</dbReference>
<dbReference type="InterPro" id="IPR036691">
    <property type="entry name" value="Endo/exonu/phosph_ase_sf"/>
</dbReference>
<evidence type="ECO:0000313" key="2">
    <source>
        <dbReference type="Proteomes" id="UP000015105"/>
    </source>
</evidence>
<organism evidence="1 2">
    <name type="scientific">Aegilops tauschii subsp. strangulata</name>
    <name type="common">Goatgrass</name>
    <dbReference type="NCBI Taxonomy" id="200361"/>
    <lineage>
        <taxon>Eukaryota</taxon>
        <taxon>Viridiplantae</taxon>
        <taxon>Streptophyta</taxon>
        <taxon>Embryophyta</taxon>
        <taxon>Tracheophyta</taxon>
        <taxon>Spermatophyta</taxon>
        <taxon>Magnoliopsida</taxon>
        <taxon>Liliopsida</taxon>
        <taxon>Poales</taxon>
        <taxon>Poaceae</taxon>
        <taxon>BOP clade</taxon>
        <taxon>Pooideae</taxon>
        <taxon>Triticodae</taxon>
        <taxon>Triticeae</taxon>
        <taxon>Triticinae</taxon>
        <taxon>Aegilops</taxon>
    </lineage>
</organism>
<dbReference type="STRING" id="200361.A0A453G738"/>
<dbReference type="Gramene" id="AET3Gv20900700.1">
    <property type="protein sequence ID" value="AET3Gv20900700.1"/>
    <property type="gene ID" value="AET3Gv20900700"/>
</dbReference>
<dbReference type="AlphaFoldDB" id="A0A453G738"/>
<dbReference type="EnsemblPlants" id="AET3Gv20900700.1">
    <property type="protein sequence ID" value="AET3Gv20900700.1"/>
    <property type="gene ID" value="AET3Gv20900700"/>
</dbReference>
<dbReference type="Proteomes" id="UP000015105">
    <property type="component" value="Chromosome 3D"/>
</dbReference>